<name>A0ABX8TFV4_9CAUL</name>
<reference evidence="2 3" key="1">
    <citation type="submission" date="2021-07" db="EMBL/GenBank/DDBJ databases">
        <title>Isolation and characterization of bacteria from a gold mining with a capacity of golden bioaccumulation.</title>
        <authorList>
            <person name="Yang X.J."/>
        </authorList>
    </citation>
    <scope>NUCLEOTIDE SEQUENCE [LARGE SCALE GENOMIC DNA]</scope>
    <source>
        <strain evidence="2 3">Au29</strain>
    </source>
</reference>
<dbReference type="RefSeq" id="WP_219352912.1">
    <property type="nucleotide sequence ID" value="NZ_CP080034.1"/>
</dbReference>
<organism evidence="2 3">
    <name type="scientific">Brevundimonas nasdae</name>
    <dbReference type="NCBI Taxonomy" id="172043"/>
    <lineage>
        <taxon>Bacteria</taxon>
        <taxon>Pseudomonadati</taxon>
        <taxon>Pseudomonadota</taxon>
        <taxon>Alphaproteobacteria</taxon>
        <taxon>Caulobacterales</taxon>
        <taxon>Caulobacteraceae</taxon>
        <taxon>Brevundimonas</taxon>
    </lineage>
</organism>
<evidence type="ECO:0000313" key="2">
    <source>
        <dbReference type="EMBL" id="QYC10070.1"/>
    </source>
</evidence>
<dbReference type="InterPro" id="IPR009875">
    <property type="entry name" value="PilZ_domain"/>
</dbReference>
<accession>A0ABX8TFV4</accession>
<dbReference type="GeneID" id="94376818"/>
<dbReference type="Pfam" id="PF07238">
    <property type="entry name" value="PilZ"/>
    <property type="match status" value="1"/>
</dbReference>
<dbReference type="Proteomes" id="UP000824334">
    <property type="component" value="Chromosome"/>
</dbReference>
<sequence length="114" mass="12107">MKFGRGKTARADRRLNPRKLVNVPGVVSAPSVEMACIIVDLSDGGMKLRLDRGTTLPPEVAVIDVADGVAYSAVVVWQRRQEAGLRQTGAVSLRGLVPARMAGARDAWLRVGGG</sequence>
<proteinExistence type="predicted"/>
<dbReference type="EMBL" id="CP080034">
    <property type="protein sequence ID" value="QYC10070.1"/>
    <property type="molecule type" value="Genomic_DNA"/>
</dbReference>
<gene>
    <name evidence="2" type="ORF">KWG56_16130</name>
</gene>
<evidence type="ECO:0000259" key="1">
    <source>
        <dbReference type="Pfam" id="PF07238"/>
    </source>
</evidence>
<feature type="domain" description="PilZ" evidence="1">
    <location>
        <begin position="12"/>
        <end position="85"/>
    </location>
</feature>
<evidence type="ECO:0000313" key="3">
    <source>
        <dbReference type="Proteomes" id="UP000824334"/>
    </source>
</evidence>
<keyword evidence="3" id="KW-1185">Reference proteome</keyword>
<protein>
    <submittedName>
        <fullName evidence="2">PilZ domain-containing protein</fullName>
    </submittedName>
</protein>